<organism evidence="1 2">
    <name type="scientific">Sciurus vulgaris</name>
    <name type="common">Eurasian red squirrel</name>
    <dbReference type="NCBI Taxonomy" id="55149"/>
    <lineage>
        <taxon>Eukaryota</taxon>
        <taxon>Metazoa</taxon>
        <taxon>Chordata</taxon>
        <taxon>Craniata</taxon>
        <taxon>Vertebrata</taxon>
        <taxon>Euteleostomi</taxon>
        <taxon>Mammalia</taxon>
        <taxon>Eutheria</taxon>
        <taxon>Euarchontoglires</taxon>
        <taxon>Glires</taxon>
        <taxon>Rodentia</taxon>
        <taxon>Sciuromorpha</taxon>
        <taxon>Sciuridae</taxon>
        <taxon>Sciurinae</taxon>
        <taxon>Sciurini</taxon>
        <taxon>Sciurus</taxon>
    </lineage>
</organism>
<dbReference type="Proteomes" id="UP000694564">
    <property type="component" value="Chromosome 4"/>
</dbReference>
<keyword evidence="2" id="KW-1185">Reference proteome</keyword>
<protein>
    <submittedName>
        <fullName evidence="1">Uncharacterized protein</fullName>
    </submittedName>
</protein>
<proteinExistence type="predicted"/>
<reference evidence="1" key="1">
    <citation type="submission" date="2025-08" db="UniProtKB">
        <authorList>
            <consortium name="Ensembl"/>
        </authorList>
    </citation>
    <scope>IDENTIFICATION</scope>
</reference>
<dbReference type="AlphaFoldDB" id="A0A8D2AE51"/>
<dbReference type="Ensembl" id="ENSSVLT00005000524.1">
    <property type="protein sequence ID" value="ENSSVLP00005000460.1"/>
    <property type="gene ID" value="ENSSVLG00005000440.1"/>
</dbReference>
<accession>A0A8D2AE51</accession>
<name>A0A8D2AE51_SCIVU</name>
<reference evidence="1" key="2">
    <citation type="submission" date="2025-09" db="UniProtKB">
        <authorList>
            <consortium name="Ensembl"/>
        </authorList>
    </citation>
    <scope>IDENTIFICATION</scope>
</reference>
<evidence type="ECO:0000313" key="2">
    <source>
        <dbReference type="Proteomes" id="UP000694564"/>
    </source>
</evidence>
<evidence type="ECO:0000313" key="1">
    <source>
        <dbReference type="Ensembl" id="ENSSVLP00005000460.1"/>
    </source>
</evidence>
<sequence length="60" mass="6955">LMLYVRSQFTTAKVWNQPKCPSADEWIKTISYVYTVEFHSAIKKNEHGIGGNGLHWRTLC</sequence>